<keyword evidence="4" id="KW-1185">Reference proteome</keyword>
<dbReference type="PANTHER" id="PTHR47266">
    <property type="entry name" value="ENDONUCLEASE-RELATED"/>
    <property type="match status" value="1"/>
</dbReference>
<dbReference type="Pfam" id="PF00665">
    <property type="entry name" value="rve"/>
    <property type="match status" value="1"/>
</dbReference>
<dbReference type="Gene3D" id="3.30.420.10">
    <property type="entry name" value="Ribonuclease H-like superfamily/Ribonuclease H"/>
    <property type="match status" value="1"/>
</dbReference>
<keyword evidence="1" id="KW-0472">Membrane</keyword>
<dbReference type="GO" id="GO:0003676">
    <property type="term" value="F:nucleic acid binding"/>
    <property type="evidence" value="ECO:0007669"/>
    <property type="project" value="InterPro"/>
</dbReference>
<gene>
    <name evidence="3" type="primary">pol</name>
    <name evidence="3" type="ORF">CR513_27506</name>
</gene>
<name>A0A371GJ80_MUCPR</name>
<dbReference type="Proteomes" id="UP000257109">
    <property type="component" value="Unassembled WGS sequence"/>
</dbReference>
<dbReference type="InterPro" id="IPR012337">
    <property type="entry name" value="RNaseH-like_sf"/>
</dbReference>
<evidence type="ECO:0000259" key="2">
    <source>
        <dbReference type="PROSITE" id="PS50994"/>
    </source>
</evidence>
<dbReference type="SUPFAM" id="SSF53098">
    <property type="entry name" value="Ribonuclease H-like"/>
    <property type="match status" value="1"/>
</dbReference>
<accession>A0A371GJ80</accession>
<feature type="transmembrane region" description="Helical" evidence="1">
    <location>
        <begin position="143"/>
        <end position="163"/>
    </location>
</feature>
<dbReference type="InterPro" id="IPR001584">
    <property type="entry name" value="Integrase_cat-core"/>
</dbReference>
<sequence>MPQQPVLICEIFDVWGIDFMGPFPISSGYSYILLVVDYISIWVEATATGTNDAKVVVDFLKFGVPKALISDQGTHLYNRSMSSLLKKYGVLHRITTPYHPQTNGQVEVFNREIKKTLSTQLQGEVESIALRETNSLGDITPGLALTLFTLLATHALVTIGVSIKTSRADSKLKPKLDS</sequence>
<proteinExistence type="predicted"/>
<dbReference type="InterPro" id="IPR036397">
    <property type="entry name" value="RNaseH_sf"/>
</dbReference>
<dbReference type="EMBL" id="QJKJ01005351">
    <property type="protein sequence ID" value="RDX90607.1"/>
    <property type="molecule type" value="Genomic_DNA"/>
</dbReference>
<protein>
    <submittedName>
        <fullName evidence="3">Pro-Pol polyprotein</fullName>
    </submittedName>
</protein>
<evidence type="ECO:0000256" key="1">
    <source>
        <dbReference type="SAM" id="Phobius"/>
    </source>
</evidence>
<feature type="non-terminal residue" evidence="3">
    <location>
        <position position="1"/>
    </location>
</feature>
<dbReference type="GO" id="GO:0015074">
    <property type="term" value="P:DNA integration"/>
    <property type="evidence" value="ECO:0007669"/>
    <property type="project" value="InterPro"/>
</dbReference>
<organism evidence="3 4">
    <name type="scientific">Mucuna pruriens</name>
    <name type="common">Velvet bean</name>
    <name type="synonym">Dolichos pruriens</name>
    <dbReference type="NCBI Taxonomy" id="157652"/>
    <lineage>
        <taxon>Eukaryota</taxon>
        <taxon>Viridiplantae</taxon>
        <taxon>Streptophyta</taxon>
        <taxon>Embryophyta</taxon>
        <taxon>Tracheophyta</taxon>
        <taxon>Spermatophyta</taxon>
        <taxon>Magnoliopsida</taxon>
        <taxon>eudicotyledons</taxon>
        <taxon>Gunneridae</taxon>
        <taxon>Pentapetalae</taxon>
        <taxon>rosids</taxon>
        <taxon>fabids</taxon>
        <taxon>Fabales</taxon>
        <taxon>Fabaceae</taxon>
        <taxon>Papilionoideae</taxon>
        <taxon>50 kb inversion clade</taxon>
        <taxon>NPAAA clade</taxon>
        <taxon>indigoferoid/millettioid clade</taxon>
        <taxon>Phaseoleae</taxon>
        <taxon>Mucuna</taxon>
    </lineage>
</organism>
<dbReference type="OrthoDB" id="5592268at2759"/>
<comment type="caution">
    <text evidence="3">The sequence shown here is derived from an EMBL/GenBank/DDBJ whole genome shotgun (WGS) entry which is preliminary data.</text>
</comment>
<keyword evidence="1" id="KW-1133">Transmembrane helix</keyword>
<keyword evidence="1" id="KW-0812">Transmembrane</keyword>
<evidence type="ECO:0000313" key="4">
    <source>
        <dbReference type="Proteomes" id="UP000257109"/>
    </source>
</evidence>
<evidence type="ECO:0000313" key="3">
    <source>
        <dbReference type="EMBL" id="RDX90607.1"/>
    </source>
</evidence>
<feature type="domain" description="Integrase catalytic" evidence="2">
    <location>
        <begin position="1"/>
        <end position="178"/>
    </location>
</feature>
<reference evidence="3" key="1">
    <citation type="submission" date="2018-05" db="EMBL/GenBank/DDBJ databases">
        <title>Draft genome of Mucuna pruriens seed.</title>
        <authorList>
            <person name="Nnadi N.E."/>
            <person name="Vos R."/>
            <person name="Hasami M.H."/>
            <person name="Devisetty U.K."/>
            <person name="Aguiy J.C."/>
        </authorList>
    </citation>
    <scope>NUCLEOTIDE SEQUENCE [LARGE SCALE GENOMIC DNA]</scope>
    <source>
        <strain evidence="3">JCA_2017</strain>
    </source>
</reference>
<dbReference type="AlphaFoldDB" id="A0A371GJ80"/>
<dbReference type="InterPro" id="IPR052160">
    <property type="entry name" value="Gypsy_RT_Integrase-like"/>
</dbReference>
<dbReference type="PROSITE" id="PS50994">
    <property type="entry name" value="INTEGRASE"/>
    <property type="match status" value="1"/>
</dbReference>